<reference evidence="2" key="1">
    <citation type="submission" date="2019-04" db="EMBL/GenBank/DDBJ databases">
        <title>Genome assembly of Zosterops borbonicus 15179.</title>
        <authorList>
            <person name="Leroy T."/>
            <person name="Anselmetti Y."/>
            <person name="Tilak M.-K."/>
            <person name="Nabholz B."/>
        </authorList>
    </citation>
    <scope>NUCLEOTIDE SEQUENCE</scope>
    <source>
        <strain evidence="2">HGM_15179</strain>
        <tissue evidence="2">Muscle</tissue>
    </source>
</reference>
<sequence length="66" mass="7198">MRWSSQSSDPVESSGSSGPLGIQWITGNSLNEMQIVLTAEHMNNVLVPCPKGFKKTSTDIMINIFS</sequence>
<organism evidence="2 3">
    <name type="scientific">Zosterops borbonicus</name>
    <dbReference type="NCBI Taxonomy" id="364589"/>
    <lineage>
        <taxon>Eukaryota</taxon>
        <taxon>Metazoa</taxon>
        <taxon>Chordata</taxon>
        <taxon>Craniata</taxon>
        <taxon>Vertebrata</taxon>
        <taxon>Euteleostomi</taxon>
        <taxon>Archelosauria</taxon>
        <taxon>Archosauria</taxon>
        <taxon>Dinosauria</taxon>
        <taxon>Saurischia</taxon>
        <taxon>Theropoda</taxon>
        <taxon>Coelurosauria</taxon>
        <taxon>Aves</taxon>
        <taxon>Neognathae</taxon>
        <taxon>Neoaves</taxon>
        <taxon>Telluraves</taxon>
        <taxon>Australaves</taxon>
        <taxon>Passeriformes</taxon>
        <taxon>Sylvioidea</taxon>
        <taxon>Zosteropidae</taxon>
        <taxon>Zosterops</taxon>
    </lineage>
</organism>
<feature type="region of interest" description="Disordered" evidence="1">
    <location>
        <begin position="1"/>
        <end position="20"/>
    </location>
</feature>
<comment type="caution">
    <text evidence="2">The sequence shown here is derived from an EMBL/GenBank/DDBJ whole genome shotgun (WGS) entry which is preliminary data.</text>
</comment>
<gene>
    <name evidence="2" type="ORF">HGM15179_014295</name>
</gene>
<dbReference type="AlphaFoldDB" id="A0A8K1G7C9"/>
<name>A0A8K1G7C9_9PASS</name>
<feature type="compositionally biased region" description="Low complexity" evidence="1">
    <location>
        <begin position="1"/>
        <end position="17"/>
    </location>
</feature>
<protein>
    <submittedName>
        <fullName evidence="2">Uncharacterized protein</fullName>
    </submittedName>
</protein>
<evidence type="ECO:0000256" key="1">
    <source>
        <dbReference type="SAM" id="MobiDB-lite"/>
    </source>
</evidence>
<evidence type="ECO:0000313" key="3">
    <source>
        <dbReference type="Proteomes" id="UP000796761"/>
    </source>
</evidence>
<proteinExistence type="predicted"/>
<keyword evidence="3" id="KW-1185">Reference proteome</keyword>
<accession>A0A8K1G7C9</accession>
<evidence type="ECO:0000313" key="2">
    <source>
        <dbReference type="EMBL" id="TRZ12804.1"/>
    </source>
</evidence>
<dbReference type="Proteomes" id="UP000796761">
    <property type="component" value="Unassembled WGS sequence"/>
</dbReference>
<dbReference type="EMBL" id="SWJQ01000564">
    <property type="protein sequence ID" value="TRZ12804.1"/>
    <property type="molecule type" value="Genomic_DNA"/>
</dbReference>